<organism evidence="1">
    <name type="scientific">Anguilla anguilla</name>
    <name type="common">European freshwater eel</name>
    <name type="synonym">Muraena anguilla</name>
    <dbReference type="NCBI Taxonomy" id="7936"/>
    <lineage>
        <taxon>Eukaryota</taxon>
        <taxon>Metazoa</taxon>
        <taxon>Chordata</taxon>
        <taxon>Craniata</taxon>
        <taxon>Vertebrata</taxon>
        <taxon>Euteleostomi</taxon>
        <taxon>Actinopterygii</taxon>
        <taxon>Neopterygii</taxon>
        <taxon>Teleostei</taxon>
        <taxon>Anguilliformes</taxon>
        <taxon>Anguillidae</taxon>
        <taxon>Anguilla</taxon>
    </lineage>
</organism>
<accession>A0A0E9UWW2</accession>
<name>A0A0E9UWW2_ANGAN</name>
<dbReference type="EMBL" id="GBXM01038351">
    <property type="protein sequence ID" value="JAH70226.1"/>
    <property type="molecule type" value="Transcribed_RNA"/>
</dbReference>
<reference evidence="1" key="1">
    <citation type="submission" date="2014-11" db="EMBL/GenBank/DDBJ databases">
        <authorList>
            <person name="Amaro Gonzalez C."/>
        </authorList>
    </citation>
    <scope>NUCLEOTIDE SEQUENCE</scope>
</reference>
<proteinExistence type="predicted"/>
<reference evidence="1" key="2">
    <citation type="journal article" date="2015" name="Fish Shellfish Immunol.">
        <title>Early steps in the European eel (Anguilla anguilla)-Vibrio vulnificus interaction in the gills: Role of the RtxA13 toxin.</title>
        <authorList>
            <person name="Callol A."/>
            <person name="Pajuelo D."/>
            <person name="Ebbesson L."/>
            <person name="Teles M."/>
            <person name="MacKenzie S."/>
            <person name="Amaro C."/>
        </authorList>
    </citation>
    <scope>NUCLEOTIDE SEQUENCE</scope>
</reference>
<sequence>MQIKHEPGLGNYMAYFLPFQKHILVDCLGGILDVIWAAV</sequence>
<evidence type="ECO:0000313" key="1">
    <source>
        <dbReference type="EMBL" id="JAH70226.1"/>
    </source>
</evidence>
<protein>
    <submittedName>
        <fullName evidence="1">Uncharacterized protein</fullName>
    </submittedName>
</protein>
<dbReference type="AlphaFoldDB" id="A0A0E9UWW2"/>